<feature type="transmembrane region" description="Helical" evidence="7">
    <location>
        <begin position="145"/>
        <end position="164"/>
    </location>
</feature>
<dbReference type="Proteomes" id="UP000031561">
    <property type="component" value="Unassembled WGS sequence"/>
</dbReference>
<feature type="transmembrane region" description="Helical" evidence="7">
    <location>
        <begin position="541"/>
        <end position="561"/>
    </location>
</feature>
<dbReference type="Gene3D" id="3.30.70.1450">
    <property type="entry name" value="Regulator of K+ conductance, C-terminal domain"/>
    <property type="match status" value="2"/>
</dbReference>
<dbReference type="PANTHER" id="PTHR43652:SF2">
    <property type="entry name" value="BASIC AMINO ACID ANTIPORTER YFCC-RELATED"/>
    <property type="match status" value="1"/>
</dbReference>
<evidence type="ECO:0000313" key="9">
    <source>
        <dbReference type="EMBL" id="MCM1982763.1"/>
    </source>
</evidence>
<evidence type="ECO:0000256" key="1">
    <source>
        <dbReference type="ARBA" id="ARBA00004141"/>
    </source>
</evidence>
<keyword evidence="10" id="KW-1185">Reference proteome</keyword>
<evidence type="ECO:0000256" key="7">
    <source>
        <dbReference type="SAM" id="Phobius"/>
    </source>
</evidence>
<feature type="transmembrane region" description="Helical" evidence="7">
    <location>
        <begin position="581"/>
        <end position="606"/>
    </location>
</feature>
<dbReference type="GO" id="GO:0016020">
    <property type="term" value="C:membrane"/>
    <property type="evidence" value="ECO:0007669"/>
    <property type="project" value="UniProtKB-SubCell"/>
</dbReference>
<feature type="transmembrane region" description="Helical" evidence="7">
    <location>
        <begin position="457"/>
        <end position="476"/>
    </location>
</feature>
<dbReference type="PROSITE" id="PS51202">
    <property type="entry name" value="RCK_C"/>
    <property type="match status" value="2"/>
</dbReference>
<evidence type="ECO:0000259" key="8">
    <source>
        <dbReference type="PROSITE" id="PS51202"/>
    </source>
</evidence>
<dbReference type="RefSeq" id="WP_166274736.1">
    <property type="nucleotide sequence ID" value="NZ_JTHE03000044.1"/>
</dbReference>
<keyword evidence="5 7" id="KW-1133">Transmembrane helix</keyword>
<gene>
    <name evidence="9" type="ORF">QQ91_0007995</name>
</gene>
<dbReference type="EMBL" id="JTHE03000044">
    <property type="protein sequence ID" value="MCM1982763.1"/>
    <property type="molecule type" value="Genomic_DNA"/>
</dbReference>
<comment type="subcellular location">
    <subcellularLocation>
        <location evidence="1">Membrane</location>
        <topology evidence="1">Multi-pass membrane protein</topology>
    </subcellularLocation>
</comment>
<dbReference type="InterPro" id="IPR006037">
    <property type="entry name" value="RCK_C"/>
</dbReference>
<reference evidence="9 10" key="1">
    <citation type="journal article" date="2015" name="Genome Announc.">
        <title>Draft Genome Sequence of Filamentous Marine Cyanobacterium Lyngbya confervoides Strain BDU141951.</title>
        <authorList>
            <person name="Chandrababunaidu M.M."/>
            <person name="Sen D."/>
            <person name="Tripathy S."/>
        </authorList>
    </citation>
    <scope>NUCLEOTIDE SEQUENCE [LARGE SCALE GENOMIC DNA]</scope>
    <source>
        <strain evidence="9 10">BDU141951</strain>
    </source>
</reference>
<feature type="transmembrane region" description="Helical" evidence="7">
    <location>
        <begin position="12"/>
        <end position="43"/>
    </location>
</feature>
<feature type="transmembrane region" description="Helical" evidence="7">
    <location>
        <begin position="503"/>
        <end position="529"/>
    </location>
</feature>
<dbReference type="InterPro" id="IPR036721">
    <property type="entry name" value="RCK_C_sf"/>
</dbReference>
<dbReference type="Pfam" id="PF02080">
    <property type="entry name" value="TrkA_C"/>
    <property type="match status" value="2"/>
</dbReference>
<dbReference type="SUPFAM" id="SSF116726">
    <property type="entry name" value="TrkA C-terminal domain-like"/>
    <property type="match status" value="2"/>
</dbReference>
<sequence length="607" mass="66544">MDFILDPKFQTLLVIVLALIAFIAEWLPVDITALLVTSVLMILGLVTPDEGIAGFGNSATITVLMMFILSAGVVKTGVTQSLRNWLLRWGGARPRRQIFVLGLLIGPITAFVNNTAVVAIFMPIIESWCQKSRISPSKLLIPLSYLTILGGTITVIGTTTNILASGLSKDLGYGEFSLFQFSKLGLTVFAIGLMYLTFVAPRLIPSRRSISADLETFNVREYVSEVVIAPRSALINQTLRQSGLQRQFDLDVLEIIRNGNHFPQPLSDKILRAGDVLLVRSSTEELLNIRDQAGLDLLPQVKFAEESNQESLEHELSSGEEEISEVLILSNSRLVGTTLKEIRFRQRYNATVLAIRRGEEVVRDRLGQVPLRFGDLLLVQGPRDSLKGMQTTRELLVLEPRDAENLRVSKAGLAIGIVAGVIVIAALKILPIMVAALLGVISMVVTKCLKPGELYGAVRWDVIFLLAGLIPLGTAMRNSGATDWLANQVVSVGGHFSGYWKLWFFYLVTAILTELLSNNATVLLMLPIAAKVAEILSLSPLSFMITVTFAASNSYVTPIGYQTNTMIYGPGGYKFLDFMRVGLPMTITFTFLTPLLVIWIFGITLAA</sequence>
<keyword evidence="2" id="KW-0813">Transport</keyword>
<dbReference type="PANTHER" id="PTHR43652">
    <property type="entry name" value="BASIC AMINO ACID ANTIPORTER YFCC-RELATED"/>
    <property type="match status" value="1"/>
</dbReference>
<feature type="transmembrane region" description="Helical" evidence="7">
    <location>
        <begin position="413"/>
        <end position="445"/>
    </location>
</feature>
<feature type="domain" description="RCK C-terminal" evidence="8">
    <location>
        <begin position="310"/>
        <end position="395"/>
    </location>
</feature>
<dbReference type="Pfam" id="PF03600">
    <property type="entry name" value="CitMHS"/>
    <property type="match status" value="1"/>
</dbReference>
<feature type="transmembrane region" description="Helical" evidence="7">
    <location>
        <begin position="55"/>
        <end position="78"/>
    </location>
</feature>
<proteinExistence type="predicted"/>
<keyword evidence="4" id="KW-0677">Repeat</keyword>
<protein>
    <submittedName>
        <fullName evidence="9">SLC13 family permease</fullName>
    </submittedName>
</protein>
<name>A0ABD4T2P2_9CYAN</name>
<evidence type="ECO:0000256" key="4">
    <source>
        <dbReference type="ARBA" id="ARBA00022737"/>
    </source>
</evidence>
<comment type="caution">
    <text evidence="9">The sequence shown here is derived from an EMBL/GenBank/DDBJ whole genome shotgun (WGS) entry which is preliminary data.</text>
</comment>
<feature type="transmembrane region" description="Helical" evidence="7">
    <location>
        <begin position="98"/>
        <end position="125"/>
    </location>
</feature>
<dbReference type="AlphaFoldDB" id="A0ABD4T2P2"/>
<organism evidence="9 10">
    <name type="scientific">Lyngbya confervoides BDU141951</name>
    <dbReference type="NCBI Taxonomy" id="1574623"/>
    <lineage>
        <taxon>Bacteria</taxon>
        <taxon>Bacillati</taxon>
        <taxon>Cyanobacteriota</taxon>
        <taxon>Cyanophyceae</taxon>
        <taxon>Oscillatoriophycideae</taxon>
        <taxon>Oscillatoriales</taxon>
        <taxon>Microcoleaceae</taxon>
        <taxon>Lyngbya</taxon>
    </lineage>
</organism>
<accession>A0ABD4T2P2</accession>
<evidence type="ECO:0000256" key="3">
    <source>
        <dbReference type="ARBA" id="ARBA00022692"/>
    </source>
</evidence>
<evidence type="ECO:0000313" key="10">
    <source>
        <dbReference type="Proteomes" id="UP000031561"/>
    </source>
</evidence>
<keyword evidence="6 7" id="KW-0472">Membrane</keyword>
<keyword evidence="3 7" id="KW-0812">Transmembrane</keyword>
<evidence type="ECO:0000256" key="5">
    <source>
        <dbReference type="ARBA" id="ARBA00022989"/>
    </source>
</evidence>
<evidence type="ECO:0000256" key="2">
    <source>
        <dbReference type="ARBA" id="ARBA00022448"/>
    </source>
</evidence>
<feature type="transmembrane region" description="Helical" evidence="7">
    <location>
        <begin position="184"/>
        <end position="204"/>
    </location>
</feature>
<dbReference type="InterPro" id="IPR004680">
    <property type="entry name" value="Cit_transptr-like_dom"/>
</dbReference>
<feature type="domain" description="RCK C-terminal" evidence="8">
    <location>
        <begin position="212"/>
        <end position="295"/>
    </location>
</feature>
<evidence type="ECO:0000256" key="6">
    <source>
        <dbReference type="ARBA" id="ARBA00023136"/>
    </source>
</evidence>
<dbReference type="InterPro" id="IPR051679">
    <property type="entry name" value="DASS-Related_Transporters"/>
</dbReference>